<dbReference type="SUPFAM" id="SSF55729">
    <property type="entry name" value="Acyl-CoA N-acyltransferases (Nat)"/>
    <property type="match status" value="1"/>
</dbReference>
<proteinExistence type="predicted"/>
<feature type="domain" description="N-acetyltransferase" evidence="3">
    <location>
        <begin position="15"/>
        <end position="177"/>
    </location>
</feature>
<dbReference type="PANTHER" id="PTHR43877:SF2">
    <property type="entry name" value="AMINOALKYLPHOSPHONATE N-ACETYLTRANSFERASE-RELATED"/>
    <property type="match status" value="1"/>
</dbReference>
<dbReference type="OrthoDB" id="3389160at2"/>
<keyword evidence="1 4" id="KW-0808">Transferase</keyword>
<dbReference type="GO" id="GO:0016747">
    <property type="term" value="F:acyltransferase activity, transferring groups other than amino-acyl groups"/>
    <property type="evidence" value="ECO:0007669"/>
    <property type="project" value="InterPro"/>
</dbReference>
<name>A0A0M2REP4_9PROT</name>
<evidence type="ECO:0000313" key="5">
    <source>
        <dbReference type="Proteomes" id="UP000034491"/>
    </source>
</evidence>
<dbReference type="InterPro" id="IPR050832">
    <property type="entry name" value="Bact_Acetyltransf"/>
</dbReference>
<evidence type="ECO:0000256" key="1">
    <source>
        <dbReference type="ARBA" id="ARBA00022679"/>
    </source>
</evidence>
<dbReference type="STRING" id="1549748.WH95_02325"/>
<dbReference type="EMBL" id="LANI01000002">
    <property type="protein sequence ID" value="KKJ78480.1"/>
    <property type="molecule type" value="Genomic_DNA"/>
</dbReference>
<dbReference type="Proteomes" id="UP000034491">
    <property type="component" value="Unassembled WGS sequence"/>
</dbReference>
<accession>A0A0M2REP4</accession>
<gene>
    <name evidence="4" type="ORF">WH95_02325</name>
</gene>
<evidence type="ECO:0000256" key="2">
    <source>
        <dbReference type="ARBA" id="ARBA00023315"/>
    </source>
</evidence>
<dbReference type="CDD" id="cd04301">
    <property type="entry name" value="NAT_SF"/>
    <property type="match status" value="1"/>
</dbReference>
<reference evidence="4 5" key="1">
    <citation type="submission" date="2015-03" db="EMBL/GenBank/DDBJ databases">
        <title>Genome sequence of Kiloniella sp. P1-1, isolated from the gut microflora of Pacific white shrimp, Penaeus vannamei.</title>
        <authorList>
            <person name="Shao Z."/>
            <person name="Wang L."/>
            <person name="Li X."/>
        </authorList>
    </citation>
    <scope>NUCLEOTIDE SEQUENCE [LARGE SCALE GENOMIC DNA]</scope>
    <source>
        <strain evidence="4 5">P1-1</strain>
    </source>
</reference>
<dbReference type="PANTHER" id="PTHR43877">
    <property type="entry name" value="AMINOALKYLPHOSPHONATE N-ACETYLTRANSFERASE-RELATED-RELATED"/>
    <property type="match status" value="1"/>
</dbReference>
<dbReference type="AlphaFoldDB" id="A0A0M2REP4"/>
<dbReference type="PATRIC" id="fig|1549748.8.peg.1039"/>
<dbReference type="Gene3D" id="3.40.630.30">
    <property type="match status" value="1"/>
</dbReference>
<comment type="caution">
    <text evidence="4">The sequence shown here is derived from an EMBL/GenBank/DDBJ whole genome shotgun (WGS) entry which is preliminary data.</text>
</comment>
<protein>
    <submittedName>
        <fullName evidence="4">Acetyltransferase</fullName>
    </submittedName>
</protein>
<organism evidence="4 5">
    <name type="scientific">Kiloniella litopenaei</name>
    <dbReference type="NCBI Taxonomy" id="1549748"/>
    <lineage>
        <taxon>Bacteria</taxon>
        <taxon>Pseudomonadati</taxon>
        <taxon>Pseudomonadota</taxon>
        <taxon>Alphaproteobacteria</taxon>
        <taxon>Rhodospirillales</taxon>
        <taxon>Kiloniellaceae</taxon>
        <taxon>Kiloniella</taxon>
    </lineage>
</organism>
<sequence length="177" mass="19854">MKNREVILCLDSTGFDARIGELADLLHACVLDGASVGFVLPFSKEDSLQFWRNHVRPGVVSCQTLLMVYIVGEQVIGTVQLCCSTMPNQSHRADVSKLLVSPLFRKRGIAKALMAELETQARMRGKSLLTLDTRTGDNAEPLYRQLGYEIAGVIPDFCRDAHDKTRFDPTTYMYKRL</sequence>
<dbReference type="InterPro" id="IPR016181">
    <property type="entry name" value="Acyl_CoA_acyltransferase"/>
</dbReference>
<dbReference type="PROSITE" id="PS51186">
    <property type="entry name" value="GNAT"/>
    <property type="match status" value="1"/>
</dbReference>
<evidence type="ECO:0000313" key="4">
    <source>
        <dbReference type="EMBL" id="KKJ78480.1"/>
    </source>
</evidence>
<evidence type="ECO:0000259" key="3">
    <source>
        <dbReference type="PROSITE" id="PS51186"/>
    </source>
</evidence>
<dbReference type="InterPro" id="IPR000182">
    <property type="entry name" value="GNAT_dom"/>
</dbReference>
<dbReference type="Pfam" id="PF13508">
    <property type="entry name" value="Acetyltransf_7"/>
    <property type="match status" value="1"/>
</dbReference>
<keyword evidence="5" id="KW-1185">Reference proteome</keyword>
<keyword evidence="2" id="KW-0012">Acyltransferase</keyword>
<dbReference type="RefSeq" id="WP_046503222.1">
    <property type="nucleotide sequence ID" value="NZ_LANI01000002.1"/>
</dbReference>